<keyword evidence="5" id="KW-1185">Reference proteome</keyword>
<evidence type="ECO:0000259" key="3">
    <source>
        <dbReference type="Pfam" id="PF07811"/>
    </source>
</evidence>
<accession>A0ABP7UWU6</accession>
<feature type="compositionally biased region" description="Low complexity" evidence="1">
    <location>
        <begin position="15"/>
        <end position="34"/>
    </location>
</feature>
<comment type="caution">
    <text evidence="4">The sequence shown here is derived from an EMBL/GenBank/DDBJ whole genome shotgun (WGS) entry which is preliminary data.</text>
</comment>
<evidence type="ECO:0000313" key="4">
    <source>
        <dbReference type="EMBL" id="GAA4054689.1"/>
    </source>
</evidence>
<protein>
    <recommendedName>
        <fullName evidence="3">TadE-like domain-containing protein</fullName>
    </recommendedName>
</protein>
<sequence>MIKMGVHVGGITTIGTCPQSPSATSTASRWASRPPARRSDNLARTQFGAGQARDAGNAVVETAILAPVFITLLTGLLMVMRVMHGSAVVAQAAAYAAQQASIARTASQARAEANISAMHALRDRSALHAARPTWSVRLQSSAGWPRCPSR</sequence>
<keyword evidence="2" id="KW-0472">Membrane</keyword>
<feature type="transmembrane region" description="Helical" evidence="2">
    <location>
        <begin position="58"/>
        <end position="79"/>
    </location>
</feature>
<dbReference type="EMBL" id="BAAAZG010000001">
    <property type="protein sequence ID" value="GAA4054689.1"/>
    <property type="molecule type" value="Genomic_DNA"/>
</dbReference>
<dbReference type="InterPro" id="IPR012495">
    <property type="entry name" value="TadE-like_dom"/>
</dbReference>
<evidence type="ECO:0000256" key="1">
    <source>
        <dbReference type="SAM" id="MobiDB-lite"/>
    </source>
</evidence>
<feature type="region of interest" description="Disordered" evidence="1">
    <location>
        <begin position="15"/>
        <end position="41"/>
    </location>
</feature>
<dbReference type="Pfam" id="PF07811">
    <property type="entry name" value="TadE"/>
    <property type="match status" value="1"/>
</dbReference>
<feature type="domain" description="TadE-like" evidence="3">
    <location>
        <begin position="56"/>
        <end position="97"/>
    </location>
</feature>
<dbReference type="Proteomes" id="UP001500683">
    <property type="component" value="Unassembled WGS sequence"/>
</dbReference>
<evidence type="ECO:0000256" key="2">
    <source>
        <dbReference type="SAM" id="Phobius"/>
    </source>
</evidence>
<organism evidence="4 5">
    <name type="scientific">Actinomadura miaoliensis</name>
    <dbReference type="NCBI Taxonomy" id="430685"/>
    <lineage>
        <taxon>Bacteria</taxon>
        <taxon>Bacillati</taxon>
        <taxon>Actinomycetota</taxon>
        <taxon>Actinomycetes</taxon>
        <taxon>Streptosporangiales</taxon>
        <taxon>Thermomonosporaceae</taxon>
        <taxon>Actinomadura</taxon>
    </lineage>
</organism>
<name>A0ABP7UWU6_9ACTN</name>
<evidence type="ECO:0000313" key="5">
    <source>
        <dbReference type="Proteomes" id="UP001500683"/>
    </source>
</evidence>
<proteinExistence type="predicted"/>
<reference evidence="5" key="1">
    <citation type="journal article" date="2019" name="Int. J. Syst. Evol. Microbiol.">
        <title>The Global Catalogue of Microorganisms (GCM) 10K type strain sequencing project: providing services to taxonomists for standard genome sequencing and annotation.</title>
        <authorList>
            <consortium name="The Broad Institute Genomics Platform"/>
            <consortium name="The Broad Institute Genome Sequencing Center for Infectious Disease"/>
            <person name="Wu L."/>
            <person name="Ma J."/>
        </authorList>
    </citation>
    <scope>NUCLEOTIDE SEQUENCE [LARGE SCALE GENOMIC DNA]</scope>
    <source>
        <strain evidence="5">JCM 16702</strain>
    </source>
</reference>
<keyword evidence="2" id="KW-1133">Transmembrane helix</keyword>
<gene>
    <name evidence="4" type="ORF">GCM10022214_02040</name>
</gene>
<keyword evidence="2" id="KW-0812">Transmembrane</keyword>